<dbReference type="InterPro" id="IPR038765">
    <property type="entry name" value="Papain-like_cys_pep_sf"/>
</dbReference>
<dbReference type="Pfam" id="PF13559">
    <property type="entry name" value="DUF4129"/>
    <property type="match status" value="1"/>
</dbReference>
<comment type="caution">
    <text evidence="4">The sequence shown here is derived from an EMBL/GenBank/DDBJ whole genome shotgun (WGS) entry which is preliminary data.</text>
</comment>
<dbReference type="EMBL" id="BSKO01000001">
    <property type="protein sequence ID" value="GLO65171.1"/>
    <property type="molecule type" value="Genomic_DNA"/>
</dbReference>
<dbReference type="SUPFAM" id="SSF54001">
    <property type="entry name" value="Cysteine proteinases"/>
    <property type="match status" value="1"/>
</dbReference>
<evidence type="ECO:0000256" key="1">
    <source>
        <dbReference type="SAM" id="MobiDB-lite"/>
    </source>
</evidence>
<gene>
    <name evidence="4" type="primary">yebA</name>
    <name evidence="4" type="ORF">MACH08_09550</name>
</gene>
<dbReference type="Proteomes" id="UP001275436">
    <property type="component" value="Unassembled WGS sequence"/>
</dbReference>
<sequence>MKLKGEKSNQITTILLYISGFFLFLEWLYPLGDITDTTVGVFVMFATYCFFLSLFEMKWWLTLLLKGFALMFILNGLYFDVSLVELQWITNAVEELFYNINILFSQEWYFLTPMFRSLLFLILIWLMSYLLHYWFVQMKHIFLFILLTFFYVTIIDTFTVYDGALSVVRTFIISFVALGIANLGKEIDKGSVRITIKNSVVYWLMPLMGLVLFSSMIGYAAPKLDPQWPDPVPFIQSAAENAGYGSGPVQKVGYGENDSQLGGSFIQDDTPVFEATSEEDHYWRIETKDLYTGKGWETSLDSTEMESPNGMIPFATFSNNVELEDLKAEIEFVGGESLPKLVYPYGANQVTAENDYEIFHDVSMEAVFMKENGEDIEPDQYQIQYNHPSYDIDVLKEDDGDDGEAIQERFTQLPDELPERVGELAEEITGSQETRYDKAKAIERYFSSNDYQYQTTDIPVPGDGEDYVDQFLFDTKVGYCDNFSTSMVVLLRSLDIPARWVKGFTSGEIMDTLDDDKRIYEVKNSNAHSWVEVYFPETGWVPFEPTQGFTNLSDFHVELEENNENEQDYLEAPENNTQEPPESESEEPEEEEDTLATGSSTNDDGLTINSWYIWIGIAVLVLIIAIVLFKRRHHVKVRIIQAKLEKQQDTASFQDAYLYLITLLKKQGYQRHPDQTLREFAKEVDFNLSSQDMGELTRHYERTIYSGNNSLRIQELTQLWKNLINRIMG</sequence>
<feature type="transmembrane region" description="Helical" evidence="2">
    <location>
        <begin position="37"/>
        <end position="55"/>
    </location>
</feature>
<dbReference type="PANTHER" id="PTHR42736">
    <property type="entry name" value="PROTEIN-GLUTAMINE GAMMA-GLUTAMYLTRANSFERASE"/>
    <property type="match status" value="1"/>
</dbReference>
<feature type="transmembrane region" description="Helical" evidence="2">
    <location>
        <begin position="67"/>
        <end position="88"/>
    </location>
</feature>
<dbReference type="SMART" id="SM00460">
    <property type="entry name" value="TGc"/>
    <property type="match status" value="1"/>
</dbReference>
<dbReference type="InterPro" id="IPR025403">
    <property type="entry name" value="TgpA-like_C"/>
</dbReference>
<dbReference type="Gene3D" id="3.10.620.30">
    <property type="match status" value="1"/>
</dbReference>
<keyword evidence="2" id="KW-0472">Membrane</keyword>
<dbReference type="Pfam" id="PF01841">
    <property type="entry name" value="Transglut_core"/>
    <property type="match status" value="1"/>
</dbReference>
<keyword evidence="5" id="KW-1185">Reference proteome</keyword>
<evidence type="ECO:0000313" key="5">
    <source>
        <dbReference type="Proteomes" id="UP001275436"/>
    </source>
</evidence>
<feature type="transmembrane region" description="Helical" evidence="2">
    <location>
        <begin position="200"/>
        <end position="221"/>
    </location>
</feature>
<keyword evidence="2" id="KW-0812">Transmembrane</keyword>
<protein>
    <recommendedName>
        <fullName evidence="3">Transglutaminase-like domain-containing protein</fullName>
    </recommendedName>
</protein>
<evidence type="ECO:0000256" key="2">
    <source>
        <dbReference type="SAM" id="Phobius"/>
    </source>
</evidence>
<proteinExistence type="predicted"/>
<dbReference type="InterPro" id="IPR002931">
    <property type="entry name" value="Transglutaminase-like"/>
</dbReference>
<feature type="transmembrane region" description="Helical" evidence="2">
    <location>
        <begin position="108"/>
        <end position="129"/>
    </location>
</feature>
<feature type="domain" description="Transglutaminase-like" evidence="3">
    <location>
        <begin position="472"/>
        <end position="547"/>
    </location>
</feature>
<organism evidence="4 5">
    <name type="scientific">Oceanobacillus kimchii</name>
    <dbReference type="NCBI Taxonomy" id="746691"/>
    <lineage>
        <taxon>Bacteria</taxon>
        <taxon>Bacillati</taxon>
        <taxon>Bacillota</taxon>
        <taxon>Bacilli</taxon>
        <taxon>Bacillales</taxon>
        <taxon>Bacillaceae</taxon>
        <taxon>Oceanobacillus</taxon>
    </lineage>
</organism>
<dbReference type="PANTHER" id="PTHR42736:SF1">
    <property type="entry name" value="PROTEIN-GLUTAMINE GAMMA-GLUTAMYLTRANSFERASE"/>
    <property type="match status" value="1"/>
</dbReference>
<evidence type="ECO:0000313" key="4">
    <source>
        <dbReference type="EMBL" id="GLO65171.1"/>
    </source>
</evidence>
<feature type="transmembrane region" description="Helical" evidence="2">
    <location>
        <begin position="611"/>
        <end position="629"/>
    </location>
</feature>
<keyword evidence="2" id="KW-1133">Transmembrane helix</keyword>
<feature type="compositionally biased region" description="Acidic residues" evidence="1">
    <location>
        <begin position="581"/>
        <end position="594"/>
    </location>
</feature>
<feature type="transmembrane region" description="Helical" evidence="2">
    <location>
        <begin position="12"/>
        <end position="31"/>
    </location>
</feature>
<reference evidence="4 5" key="1">
    <citation type="submission" date="2023-02" db="EMBL/GenBank/DDBJ databases">
        <title>Oceanobacillus kimchii IFOP_LL358 isolated form Alexandrium catenella lab strain.</title>
        <authorList>
            <person name="Gajardo G."/>
            <person name="Ueki S."/>
            <person name="Maruyama F."/>
        </authorList>
    </citation>
    <scope>NUCLEOTIDE SEQUENCE [LARGE SCALE GENOMIC DNA]</scope>
    <source>
        <strain evidence="4 5">IFOP_LL358</strain>
    </source>
</reference>
<feature type="transmembrane region" description="Helical" evidence="2">
    <location>
        <begin position="167"/>
        <end position="184"/>
    </location>
</feature>
<feature type="transmembrane region" description="Helical" evidence="2">
    <location>
        <begin position="141"/>
        <end position="161"/>
    </location>
</feature>
<evidence type="ECO:0000259" key="3">
    <source>
        <dbReference type="SMART" id="SM00460"/>
    </source>
</evidence>
<dbReference type="RefSeq" id="WP_317957783.1">
    <property type="nucleotide sequence ID" value="NZ_BSKO01000001.1"/>
</dbReference>
<dbReference type="InterPro" id="IPR052901">
    <property type="entry name" value="Bact_TGase-like"/>
</dbReference>
<name>A0ABQ5THG8_9BACI</name>
<accession>A0ABQ5THG8</accession>
<feature type="region of interest" description="Disordered" evidence="1">
    <location>
        <begin position="563"/>
        <end position="601"/>
    </location>
</feature>